<dbReference type="AlphaFoldDB" id="A0AAD6N114"/>
<feature type="domain" description="DUF7905" evidence="1">
    <location>
        <begin position="249"/>
        <end position="536"/>
    </location>
</feature>
<sequence length="619" mass="70285">MNIFGSNSKGNTEFLKTAKAFTRTEGREKTFELISQTTGAYIAQANAGDRHILIWGEPKQVAEARAIILKLIEQYYGPRLPEGSASWSKVHPEYTEDVERTDVEKTIKDLVVQLREEPDERESYPKEMLFIWPKSGPSPQQSLGNQLEKLDVIRKTFKVHIFLKGNSEDYISVCGNETINMAQVAAQLREQWKAAIAKSDLRVKAFLVEPGKKRLIENRVTLAKRNQLVFPVPYEMQEPLIDLDAQDVKAPHVIQKENDQIILETFQKALSQAHFFAGYLRMRLHFGSFVLDRYRTPTNPANGYSPQEFREMMLHERFQGRLVPGMKLSGDDLLSRCMDASTLFAPMSGLGKISDLERAIPTYAASFEFTGPAEAAIDGLKPTPKRVETPVACLCKLVLWISRGIESWILENMFCILILTHRSDWQGDIELFEPLDGDEVKSNLVDFLRTVRFDNRIRVHGMTLRPRQKVLFNSGALLESFTEKASIRLQIKRTKYVFELARFDHYTRASGGWVKVPSVSWGATLHDPNWDTVLGSGLLSGEKVNKKSEVHVGSFESFFPTQKPMDDGPEDYGFWELMDIVDQISAILGPANDSFEEDSEPKQQTKRPELLGVELGTLF</sequence>
<accession>A0AAD6N114</accession>
<evidence type="ECO:0000313" key="3">
    <source>
        <dbReference type="Proteomes" id="UP001215712"/>
    </source>
</evidence>
<gene>
    <name evidence="2" type="ORF">N7493_000494</name>
</gene>
<organism evidence="2 3">
    <name type="scientific">Penicillium malachiteum</name>
    <dbReference type="NCBI Taxonomy" id="1324776"/>
    <lineage>
        <taxon>Eukaryota</taxon>
        <taxon>Fungi</taxon>
        <taxon>Dikarya</taxon>
        <taxon>Ascomycota</taxon>
        <taxon>Pezizomycotina</taxon>
        <taxon>Eurotiomycetes</taxon>
        <taxon>Eurotiomycetidae</taxon>
        <taxon>Eurotiales</taxon>
        <taxon>Aspergillaceae</taxon>
        <taxon>Penicillium</taxon>
    </lineage>
</organism>
<dbReference type="Proteomes" id="UP001215712">
    <property type="component" value="Unassembled WGS sequence"/>
</dbReference>
<evidence type="ECO:0000313" key="2">
    <source>
        <dbReference type="EMBL" id="KAJ5740622.1"/>
    </source>
</evidence>
<keyword evidence="3" id="KW-1185">Reference proteome</keyword>
<proteinExistence type="predicted"/>
<dbReference type="Pfam" id="PF25482">
    <property type="entry name" value="DUF7905"/>
    <property type="match status" value="1"/>
</dbReference>
<comment type="caution">
    <text evidence="2">The sequence shown here is derived from an EMBL/GenBank/DDBJ whole genome shotgun (WGS) entry which is preliminary data.</text>
</comment>
<dbReference type="SUPFAM" id="SSF54791">
    <property type="entry name" value="Eukaryotic type KH-domain (KH-domain type I)"/>
    <property type="match status" value="1"/>
</dbReference>
<dbReference type="InterPro" id="IPR057227">
    <property type="entry name" value="DUF7905"/>
</dbReference>
<evidence type="ECO:0000259" key="1">
    <source>
        <dbReference type="Pfam" id="PF25482"/>
    </source>
</evidence>
<reference evidence="2" key="1">
    <citation type="journal article" date="2023" name="IMA Fungus">
        <title>Comparative genomic study of the Penicillium genus elucidates a diverse pangenome and 15 lateral gene transfer events.</title>
        <authorList>
            <person name="Petersen C."/>
            <person name="Sorensen T."/>
            <person name="Nielsen M.R."/>
            <person name="Sondergaard T.E."/>
            <person name="Sorensen J.L."/>
            <person name="Fitzpatrick D.A."/>
            <person name="Frisvad J.C."/>
            <person name="Nielsen K.L."/>
        </authorList>
    </citation>
    <scope>NUCLEOTIDE SEQUENCE</scope>
    <source>
        <strain evidence="2">IBT 17514</strain>
    </source>
</reference>
<dbReference type="EMBL" id="JAQJAN010000001">
    <property type="protein sequence ID" value="KAJ5740622.1"/>
    <property type="molecule type" value="Genomic_DNA"/>
</dbReference>
<reference evidence="2" key="2">
    <citation type="submission" date="2023-01" db="EMBL/GenBank/DDBJ databases">
        <authorList>
            <person name="Petersen C."/>
        </authorList>
    </citation>
    <scope>NUCLEOTIDE SEQUENCE</scope>
    <source>
        <strain evidence="2">IBT 17514</strain>
    </source>
</reference>
<dbReference type="InterPro" id="IPR036612">
    <property type="entry name" value="KH_dom_type_1_sf"/>
</dbReference>
<name>A0AAD6N114_9EURO</name>
<protein>
    <recommendedName>
        <fullName evidence="1">DUF7905 domain-containing protein</fullName>
    </recommendedName>
</protein>
<dbReference type="GO" id="GO:0003723">
    <property type="term" value="F:RNA binding"/>
    <property type="evidence" value="ECO:0007669"/>
    <property type="project" value="InterPro"/>
</dbReference>